<sequence>MAARAAIGAGLCLVVACSAPPAWAENDPAEAARIRQRIEAVQSSLGLVESRKDTVQGALGDIERRSGELAKRLRALDRDIAQQQRQLAHVRQQKDKLLTSLREHNRGLDSQVRAAYMTGRQEWLKLLLNPDDPARISRVLTYYGYLNRNRLAQLRNIQEGLEEVDRMEQAIQAETRRLEQLQAQEKADQGRLSDAQRDREGMLSKLREELHDKNARMQELNGNLRRLDRLVASVDLALADVPSVRPAQPPAAASAPPSSAAGTARWPVSGPLLKRFGAGRMGGRWDGVLIRAAEGTPVTAAADGRVIFADWLRGYGLLLIVEHGDGYMSLYAFNQSLYKAVGEPVKAGDVISTVGRSGGRTQSSLYFGVRYAGRPVDPQSWLQKRG</sequence>
<accession>A0A8D4VS96</accession>
<keyword evidence="3" id="KW-0732">Signal</keyword>
<name>A0A8D4VS96_9GAMM</name>
<feature type="compositionally biased region" description="Low complexity" evidence="2">
    <location>
        <begin position="250"/>
        <end position="261"/>
    </location>
</feature>
<dbReference type="PANTHER" id="PTHR21666:SF270">
    <property type="entry name" value="MUREIN HYDROLASE ACTIVATOR ENVC"/>
    <property type="match status" value="1"/>
</dbReference>
<feature type="signal peptide" evidence="3">
    <location>
        <begin position="1"/>
        <end position="24"/>
    </location>
</feature>
<reference evidence="5" key="1">
    <citation type="submission" date="2019-06" db="EMBL/GenBank/DDBJ databases">
        <title>Complete genome sequence of Methylogaea oryzae strain JCM16910.</title>
        <authorList>
            <person name="Asakawa S."/>
        </authorList>
    </citation>
    <scope>NUCLEOTIDE SEQUENCE</scope>
    <source>
        <strain evidence="5">E10</strain>
    </source>
</reference>
<feature type="domain" description="M23ase beta-sheet core" evidence="4">
    <location>
        <begin position="285"/>
        <end position="378"/>
    </location>
</feature>
<feature type="coiled-coil region" evidence="1">
    <location>
        <begin position="157"/>
        <end position="230"/>
    </location>
</feature>
<proteinExistence type="predicted"/>
<dbReference type="AlphaFoldDB" id="A0A8D4VS96"/>
<dbReference type="KEGG" id="moz:MoryE10_22200"/>
<dbReference type="RefSeq" id="WP_221047063.1">
    <property type="nucleotide sequence ID" value="NZ_AP019782.1"/>
</dbReference>
<evidence type="ECO:0000313" key="6">
    <source>
        <dbReference type="Proteomes" id="UP000824988"/>
    </source>
</evidence>
<evidence type="ECO:0000313" key="5">
    <source>
        <dbReference type="EMBL" id="BBL71614.1"/>
    </source>
</evidence>
<dbReference type="EMBL" id="AP019782">
    <property type="protein sequence ID" value="BBL71614.1"/>
    <property type="molecule type" value="Genomic_DNA"/>
</dbReference>
<organism evidence="5 6">
    <name type="scientific">Methylogaea oryzae</name>
    <dbReference type="NCBI Taxonomy" id="1295382"/>
    <lineage>
        <taxon>Bacteria</taxon>
        <taxon>Pseudomonadati</taxon>
        <taxon>Pseudomonadota</taxon>
        <taxon>Gammaproteobacteria</taxon>
        <taxon>Methylococcales</taxon>
        <taxon>Methylococcaceae</taxon>
        <taxon>Methylogaea</taxon>
    </lineage>
</organism>
<dbReference type="FunFam" id="2.70.70.10:FF:000003">
    <property type="entry name" value="Murein hydrolase activator EnvC"/>
    <property type="match status" value="1"/>
</dbReference>
<dbReference type="InterPro" id="IPR050570">
    <property type="entry name" value="Cell_wall_metabolism_enzyme"/>
</dbReference>
<dbReference type="GO" id="GO:0004222">
    <property type="term" value="F:metalloendopeptidase activity"/>
    <property type="evidence" value="ECO:0007669"/>
    <property type="project" value="TreeGrafter"/>
</dbReference>
<evidence type="ECO:0000259" key="4">
    <source>
        <dbReference type="Pfam" id="PF01551"/>
    </source>
</evidence>
<evidence type="ECO:0000256" key="1">
    <source>
        <dbReference type="SAM" id="Coils"/>
    </source>
</evidence>
<feature type="chain" id="PRO_5034888455" description="M23ase beta-sheet core domain-containing protein" evidence="3">
    <location>
        <begin position="25"/>
        <end position="386"/>
    </location>
</feature>
<dbReference type="Pfam" id="PF01551">
    <property type="entry name" value="Peptidase_M23"/>
    <property type="match status" value="1"/>
</dbReference>
<dbReference type="InterPro" id="IPR016047">
    <property type="entry name" value="M23ase_b-sheet_dom"/>
</dbReference>
<keyword evidence="6" id="KW-1185">Reference proteome</keyword>
<feature type="region of interest" description="Disordered" evidence="2">
    <location>
        <begin position="245"/>
        <end position="266"/>
    </location>
</feature>
<evidence type="ECO:0000256" key="2">
    <source>
        <dbReference type="SAM" id="MobiDB-lite"/>
    </source>
</evidence>
<dbReference type="CDD" id="cd12797">
    <property type="entry name" value="M23_peptidase"/>
    <property type="match status" value="1"/>
</dbReference>
<gene>
    <name evidence="5" type="ORF">MoryE10_22200</name>
</gene>
<feature type="coiled-coil region" evidence="1">
    <location>
        <begin position="66"/>
        <end position="100"/>
    </location>
</feature>
<dbReference type="PANTHER" id="PTHR21666">
    <property type="entry name" value="PEPTIDASE-RELATED"/>
    <property type="match status" value="1"/>
</dbReference>
<keyword evidence="1" id="KW-0175">Coiled coil</keyword>
<evidence type="ECO:0000256" key="3">
    <source>
        <dbReference type="SAM" id="SignalP"/>
    </source>
</evidence>
<protein>
    <recommendedName>
        <fullName evidence="4">M23ase beta-sheet core domain-containing protein</fullName>
    </recommendedName>
</protein>
<dbReference type="Proteomes" id="UP000824988">
    <property type="component" value="Chromosome"/>
</dbReference>